<evidence type="ECO:0000313" key="1">
    <source>
        <dbReference type="EMBL" id="GME28366.1"/>
    </source>
</evidence>
<organism evidence="1 2">
    <name type="scientific">Neofusicoccum parvum</name>
    <dbReference type="NCBI Taxonomy" id="310453"/>
    <lineage>
        <taxon>Eukaryota</taxon>
        <taxon>Fungi</taxon>
        <taxon>Dikarya</taxon>
        <taxon>Ascomycota</taxon>
        <taxon>Pezizomycotina</taxon>
        <taxon>Dothideomycetes</taxon>
        <taxon>Dothideomycetes incertae sedis</taxon>
        <taxon>Botryosphaeriales</taxon>
        <taxon>Botryosphaeriaceae</taxon>
        <taxon>Neofusicoccum</taxon>
    </lineage>
</organism>
<gene>
    <name evidence="1" type="primary">g8668</name>
    <name evidence="1" type="ORF">NpPPO83_00008668</name>
</gene>
<name>A0ACB5S7N5_9PEZI</name>
<proteinExistence type="predicted"/>
<reference evidence="1" key="1">
    <citation type="submission" date="2024-09" db="EMBL/GenBank/DDBJ databases">
        <title>Draft Genome Sequences of Neofusicoccum parvum.</title>
        <authorList>
            <person name="Ashida A."/>
            <person name="Camagna M."/>
            <person name="Tanaka A."/>
            <person name="Takemoto D."/>
        </authorList>
    </citation>
    <scope>NUCLEOTIDE SEQUENCE</scope>
    <source>
        <strain evidence="1">PPO83</strain>
    </source>
</reference>
<accession>A0ACB5S7N5</accession>
<dbReference type="Proteomes" id="UP001165186">
    <property type="component" value="Unassembled WGS sequence"/>
</dbReference>
<sequence length="111" mass="12865">MRAGLSYLVHFAVFFFAVFFFAVFFFAVFFFVVFFFAVFFFAVFFFAVFFFAIFFFTVTINPVILLHIGNRDLTVIPLLPRLASITTVNLFPGYTPFRVQPVEAVIFVSIT</sequence>
<comment type="caution">
    <text evidence="1">The sequence shown here is derived from an EMBL/GenBank/DDBJ whole genome shotgun (WGS) entry which is preliminary data.</text>
</comment>
<protein>
    <submittedName>
        <fullName evidence="1">Uncharacterized protein</fullName>
    </submittedName>
</protein>
<dbReference type="EMBL" id="BSXG01000047">
    <property type="protein sequence ID" value="GME28366.1"/>
    <property type="molecule type" value="Genomic_DNA"/>
</dbReference>
<evidence type="ECO:0000313" key="2">
    <source>
        <dbReference type="Proteomes" id="UP001165186"/>
    </source>
</evidence>
<keyword evidence="2" id="KW-1185">Reference proteome</keyword>